<dbReference type="EMBL" id="JAOCQF010000001">
    <property type="protein sequence ID" value="MCT8328252.1"/>
    <property type="molecule type" value="Genomic_DNA"/>
</dbReference>
<name>A0ABT2NH72_9RHOB</name>
<sequence>MTTPNWPNAADVTLEDWGPSANVIEGAPHLSGKVMHANPDGSSECGLWSCTPGKRRVTIPADEFCYFVAGRGAYVAEDGQEIPINPGGMVFFRAGWSGTCIVTETVTKAFMSR</sequence>
<protein>
    <submittedName>
        <fullName evidence="2">Cupin domain-containing protein</fullName>
    </submittedName>
</protein>
<evidence type="ECO:0000313" key="3">
    <source>
        <dbReference type="Proteomes" id="UP001205601"/>
    </source>
</evidence>
<dbReference type="InterPro" id="IPR008579">
    <property type="entry name" value="UGlyAH_Cupin_dom"/>
</dbReference>
<dbReference type="Gene3D" id="2.60.120.10">
    <property type="entry name" value="Jelly Rolls"/>
    <property type="match status" value="1"/>
</dbReference>
<accession>A0ABT2NH72</accession>
<evidence type="ECO:0000259" key="1">
    <source>
        <dbReference type="Pfam" id="PF05899"/>
    </source>
</evidence>
<dbReference type="PANTHER" id="PTHR40943">
    <property type="entry name" value="CYTOPLASMIC PROTEIN-RELATED"/>
    <property type="match status" value="1"/>
</dbReference>
<dbReference type="SUPFAM" id="SSF51182">
    <property type="entry name" value="RmlC-like cupins"/>
    <property type="match status" value="1"/>
</dbReference>
<proteinExistence type="predicted"/>
<dbReference type="PANTHER" id="PTHR40943:SF1">
    <property type="entry name" value="CYTOPLASMIC PROTEIN"/>
    <property type="match status" value="1"/>
</dbReference>
<dbReference type="Pfam" id="PF05899">
    <property type="entry name" value="Cupin_3"/>
    <property type="match status" value="1"/>
</dbReference>
<evidence type="ECO:0000313" key="2">
    <source>
        <dbReference type="EMBL" id="MCT8328252.1"/>
    </source>
</evidence>
<organism evidence="2 3">
    <name type="scientific">Albidovulum sediminis</name>
    <dbReference type="NCBI Taxonomy" id="3066345"/>
    <lineage>
        <taxon>Bacteria</taxon>
        <taxon>Pseudomonadati</taxon>
        <taxon>Pseudomonadota</taxon>
        <taxon>Alphaproteobacteria</taxon>
        <taxon>Rhodobacterales</taxon>
        <taxon>Paracoccaceae</taxon>
        <taxon>Albidovulum</taxon>
    </lineage>
</organism>
<dbReference type="RefSeq" id="WP_261493690.1">
    <property type="nucleotide sequence ID" value="NZ_JAOCQF010000001.1"/>
</dbReference>
<feature type="domain" description="(S)-ureidoglycine aminohydrolase cupin" evidence="1">
    <location>
        <begin position="39"/>
        <end position="110"/>
    </location>
</feature>
<comment type="caution">
    <text evidence="2">The sequence shown here is derived from an EMBL/GenBank/DDBJ whole genome shotgun (WGS) entry which is preliminary data.</text>
</comment>
<dbReference type="Proteomes" id="UP001205601">
    <property type="component" value="Unassembled WGS sequence"/>
</dbReference>
<gene>
    <name evidence="2" type="ORF">N5I32_01865</name>
</gene>
<keyword evidence="3" id="KW-1185">Reference proteome</keyword>
<dbReference type="InterPro" id="IPR011051">
    <property type="entry name" value="RmlC_Cupin_sf"/>
</dbReference>
<dbReference type="InterPro" id="IPR014710">
    <property type="entry name" value="RmlC-like_jellyroll"/>
</dbReference>
<reference evidence="3" key="1">
    <citation type="submission" date="2023-07" db="EMBL/GenBank/DDBJ databases">
        <title>Defluviimonas sediminis sp. nov., isolated from mangrove sediment.</title>
        <authorList>
            <person name="Liu L."/>
            <person name="Li J."/>
            <person name="Huang Y."/>
            <person name="Pan J."/>
            <person name="Li M."/>
        </authorList>
    </citation>
    <scope>NUCLEOTIDE SEQUENCE [LARGE SCALE GENOMIC DNA]</scope>
    <source>
        <strain evidence="3">FT324</strain>
    </source>
</reference>